<sequence>MAQDVQQPRGITRLQWTKINVPGHWQLQEHGKPQYTNVIYSFPVCPPHVPTANPTGTYRRTFSVPPAWNESSQLRLRFQGVDSSFHVWVNGHPVGYHQGSRNLTEFDVTAFVTRDSINEISVRVSQWCDGSYIEDQDQWWLSGIYRDVYLLAFPGEARIEDFFVKTILDEQYMDATLADSPQGNQTVKSDTFSVQADKSKIDLALQIPTPRKWTAETPTLYGLEITLAQKLWTRPCKQSHNVGFRSIELKDGLIGSGVPRVFYDAIARPLNIPKEMDYGERKKLAFPQAAAFTSDNNAWKDQYIDRMEQVLHRDKNHASIIIWSLGNEAFYGKNHQAMYDYAKRVDPGRLVHYEGDEDAQSADMFSYMYPSVETLLKLSKTAGVDKFEKPMILCDAQIGPSGELLLPDVKPGETATVRLPQDILDYLKAPGRWLTVSFRLRASTSWVDAGHEIAWFQHRLTRPILPQFPYLNIRPLNPALSNSTLQRLNIPSEIPTSTSDFVAHAGP</sequence>
<dbReference type="Pfam" id="PF00703">
    <property type="entry name" value="Glyco_hydro_2"/>
    <property type="match status" value="1"/>
</dbReference>
<dbReference type="AlphaFoldDB" id="L8G0K8"/>
<dbReference type="InterPro" id="IPR036156">
    <property type="entry name" value="Beta-gal/glucu_dom_sf"/>
</dbReference>
<dbReference type="Gene3D" id="3.20.20.80">
    <property type="entry name" value="Glycosidases"/>
    <property type="match status" value="1"/>
</dbReference>
<dbReference type="PROSITE" id="PS00608">
    <property type="entry name" value="GLYCOSYL_HYDROL_F2_2"/>
    <property type="match status" value="1"/>
</dbReference>
<feature type="domain" description="Glycoside hydrolase family 2 catalytic" evidence="5">
    <location>
        <begin position="290"/>
        <end position="395"/>
    </location>
</feature>
<accession>L8G0K8</accession>
<dbReference type="PANTHER" id="PTHR46323:SF1">
    <property type="entry name" value="LACTASE"/>
    <property type="match status" value="1"/>
</dbReference>
<dbReference type="InterPro" id="IPR006104">
    <property type="entry name" value="Glyco_hydro_2_N"/>
</dbReference>
<dbReference type="InterPro" id="IPR013783">
    <property type="entry name" value="Ig-like_fold"/>
</dbReference>
<dbReference type="Proteomes" id="UP000011064">
    <property type="component" value="Unassembled WGS sequence"/>
</dbReference>
<dbReference type="InterPro" id="IPR023232">
    <property type="entry name" value="Glyco_hydro_2_AS"/>
</dbReference>
<proteinExistence type="inferred from homology"/>
<dbReference type="GO" id="GO:0009341">
    <property type="term" value="C:beta-galactosidase complex"/>
    <property type="evidence" value="ECO:0007669"/>
    <property type="project" value="TreeGrafter"/>
</dbReference>
<evidence type="ECO:0000256" key="2">
    <source>
        <dbReference type="ARBA" id="ARBA00022801"/>
    </source>
</evidence>
<keyword evidence="8" id="KW-1185">Reference proteome</keyword>
<dbReference type="GO" id="GO:0005990">
    <property type="term" value="P:lactose catabolic process"/>
    <property type="evidence" value="ECO:0007669"/>
    <property type="project" value="TreeGrafter"/>
</dbReference>
<feature type="domain" description="Glycoside hydrolase family 2 immunoglobulin-like beta-sandwich" evidence="4">
    <location>
        <begin position="184"/>
        <end position="245"/>
    </location>
</feature>
<dbReference type="PANTHER" id="PTHR46323">
    <property type="entry name" value="BETA-GALACTOSIDASE"/>
    <property type="match status" value="1"/>
</dbReference>
<evidence type="ECO:0000256" key="3">
    <source>
        <dbReference type="ARBA" id="ARBA00023295"/>
    </source>
</evidence>
<dbReference type="SUPFAM" id="SSF49303">
    <property type="entry name" value="beta-Galactosidase/glucuronidase domain"/>
    <property type="match status" value="1"/>
</dbReference>
<evidence type="ECO:0000313" key="8">
    <source>
        <dbReference type="Proteomes" id="UP000011064"/>
    </source>
</evidence>
<reference evidence="8" key="1">
    <citation type="submission" date="2010-09" db="EMBL/GenBank/DDBJ databases">
        <title>The genome sequence of Geomyces destructans 20631-21.</title>
        <authorList>
            <consortium name="The Broad Institute Genome Sequencing Platform"/>
            <person name="Cuomo C.A."/>
            <person name="Blehert D.S."/>
            <person name="Lorch J.M."/>
            <person name="Young S.K."/>
            <person name="Zeng Q."/>
            <person name="Gargeya S."/>
            <person name="Fitzgerald M."/>
            <person name="Haas B."/>
            <person name="Abouelleil A."/>
            <person name="Alvarado L."/>
            <person name="Arachchi H.M."/>
            <person name="Berlin A."/>
            <person name="Brown A."/>
            <person name="Chapman S.B."/>
            <person name="Chen Z."/>
            <person name="Dunbar C."/>
            <person name="Freedman E."/>
            <person name="Gearin G."/>
            <person name="Gellesch M."/>
            <person name="Goldberg J."/>
            <person name="Griggs A."/>
            <person name="Gujja S."/>
            <person name="Heiman D."/>
            <person name="Howarth C."/>
            <person name="Larson L."/>
            <person name="Lui A."/>
            <person name="MacDonald P.J.P."/>
            <person name="Montmayeur A."/>
            <person name="Murphy C."/>
            <person name="Neiman D."/>
            <person name="Pearson M."/>
            <person name="Priest M."/>
            <person name="Roberts A."/>
            <person name="Saif S."/>
            <person name="Shea T."/>
            <person name="Shenoy N."/>
            <person name="Sisk P."/>
            <person name="Stolte C."/>
            <person name="Sykes S."/>
            <person name="Wortman J."/>
            <person name="Nusbaum C."/>
            <person name="Birren B."/>
        </authorList>
    </citation>
    <scope>NUCLEOTIDE SEQUENCE [LARGE SCALE GENOMIC DNA]</scope>
    <source>
        <strain evidence="8">ATCC MYA-4855 / 20631-21</strain>
    </source>
</reference>
<evidence type="ECO:0000256" key="1">
    <source>
        <dbReference type="ARBA" id="ARBA00007401"/>
    </source>
</evidence>
<dbReference type="InterPro" id="IPR006102">
    <property type="entry name" value="Ig-like_GH2"/>
</dbReference>
<keyword evidence="3" id="KW-0326">Glycosidase</keyword>
<name>L8G0K8_PSED2</name>
<gene>
    <name evidence="7" type="ORF">GMDG_07413</name>
</gene>
<evidence type="ECO:0000259" key="5">
    <source>
        <dbReference type="Pfam" id="PF02836"/>
    </source>
</evidence>
<dbReference type="Pfam" id="PF02836">
    <property type="entry name" value="Glyco_hydro_2_C"/>
    <property type="match status" value="1"/>
</dbReference>
<dbReference type="HOGENOM" id="CLU_537621_0_0_1"/>
<dbReference type="STRING" id="658429.L8G0K8"/>
<evidence type="ECO:0000313" key="7">
    <source>
        <dbReference type="EMBL" id="ELR05491.1"/>
    </source>
</evidence>
<dbReference type="InParanoid" id="L8G0K8"/>
<dbReference type="Gene3D" id="2.60.120.260">
    <property type="entry name" value="Galactose-binding domain-like"/>
    <property type="match status" value="1"/>
</dbReference>
<protein>
    <submittedName>
        <fullName evidence="7">Uncharacterized protein</fullName>
    </submittedName>
</protein>
<dbReference type="VEuPathDB" id="FungiDB:GMDG_07413"/>
<keyword evidence="2" id="KW-0378">Hydrolase</keyword>
<organism evidence="7 8">
    <name type="scientific">Pseudogymnoascus destructans (strain ATCC MYA-4855 / 20631-21)</name>
    <name type="common">Bat white-nose syndrome fungus</name>
    <name type="synonym">Geomyces destructans</name>
    <dbReference type="NCBI Taxonomy" id="658429"/>
    <lineage>
        <taxon>Eukaryota</taxon>
        <taxon>Fungi</taxon>
        <taxon>Dikarya</taxon>
        <taxon>Ascomycota</taxon>
        <taxon>Pezizomycotina</taxon>
        <taxon>Leotiomycetes</taxon>
        <taxon>Thelebolales</taxon>
        <taxon>Thelebolaceae</taxon>
        <taxon>Pseudogymnoascus</taxon>
    </lineage>
</organism>
<dbReference type="Gene3D" id="2.60.40.10">
    <property type="entry name" value="Immunoglobulins"/>
    <property type="match status" value="2"/>
</dbReference>
<dbReference type="InterPro" id="IPR017853">
    <property type="entry name" value="GH"/>
</dbReference>
<dbReference type="OrthoDB" id="408320at2759"/>
<dbReference type="SUPFAM" id="SSF49785">
    <property type="entry name" value="Galactose-binding domain-like"/>
    <property type="match status" value="1"/>
</dbReference>
<evidence type="ECO:0000259" key="6">
    <source>
        <dbReference type="Pfam" id="PF02837"/>
    </source>
</evidence>
<dbReference type="SUPFAM" id="SSF51445">
    <property type="entry name" value="(Trans)glycosidases"/>
    <property type="match status" value="1"/>
</dbReference>
<dbReference type="InterPro" id="IPR008979">
    <property type="entry name" value="Galactose-bd-like_sf"/>
</dbReference>
<comment type="similarity">
    <text evidence="1">Belongs to the glycosyl hydrolase 2 family.</text>
</comment>
<evidence type="ECO:0000259" key="4">
    <source>
        <dbReference type="Pfam" id="PF00703"/>
    </source>
</evidence>
<dbReference type="InterPro" id="IPR050347">
    <property type="entry name" value="Bact_Beta-galactosidase"/>
</dbReference>
<dbReference type="Pfam" id="PF02837">
    <property type="entry name" value="Glyco_hydro_2_N"/>
    <property type="match status" value="1"/>
</dbReference>
<feature type="domain" description="Glycosyl hydrolases family 2 sugar binding" evidence="6">
    <location>
        <begin position="18"/>
        <end position="154"/>
    </location>
</feature>
<dbReference type="InterPro" id="IPR006103">
    <property type="entry name" value="Glyco_hydro_2_cat"/>
</dbReference>
<dbReference type="EMBL" id="GL573390">
    <property type="protein sequence ID" value="ELR05491.1"/>
    <property type="molecule type" value="Genomic_DNA"/>
</dbReference>
<dbReference type="GO" id="GO:0004565">
    <property type="term" value="F:beta-galactosidase activity"/>
    <property type="evidence" value="ECO:0007669"/>
    <property type="project" value="TreeGrafter"/>
</dbReference>